<dbReference type="Proteomes" id="UP001162483">
    <property type="component" value="Unassembled WGS sequence"/>
</dbReference>
<accession>A0ABN9CMV8</accession>
<gene>
    <name evidence="1" type="ORF">SPARVUS_LOCUS5430202</name>
</gene>
<keyword evidence="2" id="KW-1185">Reference proteome</keyword>
<proteinExistence type="predicted"/>
<comment type="caution">
    <text evidence="1">The sequence shown here is derived from an EMBL/GenBank/DDBJ whole genome shotgun (WGS) entry which is preliminary data.</text>
</comment>
<evidence type="ECO:0000313" key="1">
    <source>
        <dbReference type="EMBL" id="CAI9561522.1"/>
    </source>
</evidence>
<sequence>MAAVDPDDPIWYLIPVPAVVPIDSEPTVSYLVTSVPTALQMTRCPAGKPK</sequence>
<name>A0ABN9CMV8_9NEOB</name>
<reference evidence="1" key="1">
    <citation type="submission" date="2023-05" db="EMBL/GenBank/DDBJ databases">
        <authorList>
            <person name="Stuckert A."/>
        </authorList>
    </citation>
    <scope>NUCLEOTIDE SEQUENCE</scope>
</reference>
<dbReference type="EMBL" id="CATNWA010011306">
    <property type="protein sequence ID" value="CAI9561522.1"/>
    <property type="molecule type" value="Genomic_DNA"/>
</dbReference>
<organism evidence="1 2">
    <name type="scientific">Staurois parvus</name>
    <dbReference type="NCBI Taxonomy" id="386267"/>
    <lineage>
        <taxon>Eukaryota</taxon>
        <taxon>Metazoa</taxon>
        <taxon>Chordata</taxon>
        <taxon>Craniata</taxon>
        <taxon>Vertebrata</taxon>
        <taxon>Euteleostomi</taxon>
        <taxon>Amphibia</taxon>
        <taxon>Batrachia</taxon>
        <taxon>Anura</taxon>
        <taxon>Neobatrachia</taxon>
        <taxon>Ranoidea</taxon>
        <taxon>Ranidae</taxon>
        <taxon>Staurois</taxon>
    </lineage>
</organism>
<protein>
    <submittedName>
        <fullName evidence="1">Uncharacterized protein</fullName>
    </submittedName>
</protein>
<evidence type="ECO:0000313" key="2">
    <source>
        <dbReference type="Proteomes" id="UP001162483"/>
    </source>
</evidence>